<reference evidence="4 5" key="1">
    <citation type="journal article" date="2024" name="Commun. Biol.">
        <title>Comparative genomic analysis of thermophilic fungi reveals convergent evolutionary adaptations and gene losses.</title>
        <authorList>
            <person name="Steindorff A.S."/>
            <person name="Aguilar-Pontes M.V."/>
            <person name="Robinson A.J."/>
            <person name="Andreopoulos B."/>
            <person name="LaButti K."/>
            <person name="Kuo A."/>
            <person name="Mondo S."/>
            <person name="Riley R."/>
            <person name="Otillar R."/>
            <person name="Haridas S."/>
            <person name="Lipzen A."/>
            <person name="Grimwood J."/>
            <person name="Schmutz J."/>
            <person name="Clum A."/>
            <person name="Reid I.D."/>
            <person name="Moisan M.C."/>
            <person name="Butler G."/>
            <person name="Nguyen T.T.M."/>
            <person name="Dewar K."/>
            <person name="Conant G."/>
            <person name="Drula E."/>
            <person name="Henrissat B."/>
            <person name="Hansel C."/>
            <person name="Singer S."/>
            <person name="Hutchinson M.I."/>
            <person name="de Vries R.P."/>
            <person name="Natvig D.O."/>
            <person name="Powell A.J."/>
            <person name="Tsang A."/>
            <person name="Grigoriev I.V."/>
        </authorList>
    </citation>
    <scope>NUCLEOTIDE SEQUENCE [LARGE SCALE GENOMIC DNA]</scope>
    <source>
        <strain evidence="4 5">ATCC 22073</strain>
    </source>
</reference>
<keyword evidence="1" id="KW-0862">Zinc</keyword>
<dbReference type="RefSeq" id="XP_070863308.1">
    <property type="nucleotide sequence ID" value="XM_071013875.1"/>
</dbReference>
<dbReference type="InterPro" id="IPR013087">
    <property type="entry name" value="Znf_C2H2_type"/>
</dbReference>
<evidence type="ECO:0000313" key="5">
    <source>
        <dbReference type="Proteomes" id="UP001600064"/>
    </source>
</evidence>
<keyword evidence="1" id="KW-0479">Metal-binding</keyword>
<gene>
    <name evidence="4" type="ORF">VTJ83DRAFT_7091</name>
</gene>
<feature type="compositionally biased region" description="Gly residues" evidence="2">
    <location>
        <begin position="231"/>
        <end position="253"/>
    </location>
</feature>
<feature type="region of interest" description="Disordered" evidence="2">
    <location>
        <begin position="197"/>
        <end position="305"/>
    </location>
</feature>
<feature type="compositionally biased region" description="Low complexity" evidence="2">
    <location>
        <begin position="18"/>
        <end position="33"/>
    </location>
</feature>
<feature type="compositionally biased region" description="Gly residues" evidence="2">
    <location>
        <begin position="140"/>
        <end position="150"/>
    </location>
</feature>
<proteinExistence type="predicted"/>
<evidence type="ECO:0000256" key="2">
    <source>
        <dbReference type="SAM" id="MobiDB-lite"/>
    </source>
</evidence>
<keyword evidence="1" id="KW-0863">Zinc-finger</keyword>
<keyword evidence="5" id="KW-1185">Reference proteome</keyword>
<organism evidence="4 5">
    <name type="scientific">Remersonia thermophila</name>
    <dbReference type="NCBI Taxonomy" id="72144"/>
    <lineage>
        <taxon>Eukaryota</taxon>
        <taxon>Fungi</taxon>
        <taxon>Dikarya</taxon>
        <taxon>Ascomycota</taxon>
        <taxon>Pezizomycotina</taxon>
        <taxon>Sordariomycetes</taxon>
        <taxon>Sordariomycetidae</taxon>
        <taxon>Sordariales</taxon>
        <taxon>Sordariales incertae sedis</taxon>
        <taxon>Remersonia</taxon>
    </lineage>
</organism>
<feature type="compositionally biased region" description="Basic residues" evidence="2">
    <location>
        <begin position="106"/>
        <end position="116"/>
    </location>
</feature>
<dbReference type="EMBL" id="JAZGUE010000007">
    <property type="protein sequence ID" value="KAL2264581.1"/>
    <property type="molecule type" value="Genomic_DNA"/>
</dbReference>
<accession>A0ABR4D2I0</accession>
<sequence length="316" mass="33034">MDSSHARLAPVIRAVRHAPAPASSPQAATTVSPASPPPPAGRRTRAWAGPRGAPSQSAQQPATSAPDQDSNPGPGPDLQWRTTCRTCGSSFESRNRLMRHLFSAHPGKKTRKQKNNKKQEEEKGDGAGGWDGSKPRTGLGSPGPGNGGGPEAQDASTAKPRPKTEIHPLSLLSEGQMMAFVMRVLAILFVVGIRQKGGKEEEEEVPGLKSPKQRSGHRGETGFLSGQPAEGTGGVTGGLGSSCGPNHGPGCGCNGSTMTTRPEMREAKIQSPSDDIDDDEGGALIDEPGRELWRPPPTMSWGTAVGGLNELVEDLD</sequence>
<dbReference type="PROSITE" id="PS00028">
    <property type="entry name" value="ZINC_FINGER_C2H2_1"/>
    <property type="match status" value="1"/>
</dbReference>
<feature type="domain" description="C2H2-type" evidence="3">
    <location>
        <begin position="82"/>
        <end position="110"/>
    </location>
</feature>
<dbReference type="GeneID" id="98128519"/>
<evidence type="ECO:0000313" key="4">
    <source>
        <dbReference type="EMBL" id="KAL2264581.1"/>
    </source>
</evidence>
<feature type="region of interest" description="Disordered" evidence="2">
    <location>
        <begin position="101"/>
        <end position="163"/>
    </location>
</feature>
<protein>
    <recommendedName>
        <fullName evidence="3">C2H2-type domain-containing protein</fullName>
    </recommendedName>
</protein>
<dbReference type="Proteomes" id="UP001600064">
    <property type="component" value="Unassembled WGS sequence"/>
</dbReference>
<comment type="caution">
    <text evidence="4">The sequence shown here is derived from an EMBL/GenBank/DDBJ whole genome shotgun (WGS) entry which is preliminary data.</text>
</comment>
<evidence type="ECO:0000256" key="1">
    <source>
        <dbReference type="PROSITE-ProRule" id="PRU00042"/>
    </source>
</evidence>
<name>A0ABR4D2I0_9PEZI</name>
<feature type="compositionally biased region" description="Polar residues" evidence="2">
    <location>
        <begin position="55"/>
        <end position="71"/>
    </location>
</feature>
<feature type="region of interest" description="Disordered" evidence="2">
    <location>
        <begin position="1"/>
        <end position="83"/>
    </location>
</feature>
<dbReference type="PROSITE" id="PS50157">
    <property type="entry name" value="ZINC_FINGER_C2H2_2"/>
    <property type="match status" value="1"/>
</dbReference>
<evidence type="ECO:0000259" key="3">
    <source>
        <dbReference type="PROSITE" id="PS50157"/>
    </source>
</evidence>